<dbReference type="Proteomes" id="UP001163726">
    <property type="component" value="Chromosome"/>
</dbReference>
<name>A0ABY7AMN7_9ALTE</name>
<feature type="coiled-coil region" evidence="1">
    <location>
        <begin position="197"/>
        <end position="231"/>
    </location>
</feature>
<feature type="domain" description="M23ase beta-sheet core" evidence="2">
    <location>
        <begin position="273"/>
        <end position="366"/>
    </location>
</feature>
<evidence type="ECO:0000313" key="4">
    <source>
        <dbReference type="Proteomes" id="UP001163726"/>
    </source>
</evidence>
<dbReference type="Pfam" id="PF01551">
    <property type="entry name" value="Peptidase_M23"/>
    <property type="match status" value="1"/>
</dbReference>
<reference evidence="3" key="1">
    <citation type="submission" date="2022-10" db="EMBL/GenBank/DDBJ databases">
        <title>Catenovulum adriacola sp. nov. isolated in the Harbour of Susak.</title>
        <authorList>
            <person name="Schoch T."/>
            <person name="Reich S.J."/>
            <person name="Stoeferle S."/>
            <person name="Flaiz M."/>
            <person name="Kazda M."/>
            <person name="Riedel C.U."/>
            <person name="Duerre P."/>
        </authorList>
    </citation>
    <scope>NUCLEOTIDE SEQUENCE</scope>
    <source>
        <strain evidence="3">TS8</strain>
    </source>
</reference>
<dbReference type="CDD" id="cd12797">
    <property type="entry name" value="M23_peptidase"/>
    <property type="match status" value="1"/>
</dbReference>
<dbReference type="EMBL" id="CP109965">
    <property type="protein sequence ID" value="WAJ70517.1"/>
    <property type="molecule type" value="Genomic_DNA"/>
</dbReference>
<organism evidence="3 4">
    <name type="scientific">Catenovulum adriaticum</name>
    <dbReference type="NCBI Taxonomy" id="2984846"/>
    <lineage>
        <taxon>Bacteria</taxon>
        <taxon>Pseudomonadati</taxon>
        <taxon>Pseudomonadota</taxon>
        <taxon>Gammaproteobacteria</taxon>
        <taxon>Alteromonadales</taxon>
        <taxon>Alteromonadaceae</taxon>
        <taxon>Catenovulum</taxon>
    </lineage>
</organism>
<dbReference type="Gene3D" id="6.10.250.3150">
    <property type="match status" value="1"/>
</dbReference>
<keyword evidence="4" id="KW-1185">Reference proteome</keyword>
<evidence type="ECO:0000256" key="1">
    <source>
        <dbReference type="SAM" id="Coils"/>
    </source>
</evidence>
<proteinExistence type="predicted"/>
<feature type="coiled-coil region" evidence="1">
    <location>
        <begin position="18"/>
        <end position="101"/>
    </location>
</feature>
<protein>
    <submittedName>
        <fullName evidence="3">Peptidoglycan DD-metalloendopeptidase family protein</fullName>
    </submittedName>
</protein>
<dbReference type="PANTHER" id="PTHR21666">
    <property type="entry name" value="PEPTIDASE-RELATED"/>
    <property type="match status" value="1"/>
</dbReference>
<dbReference type="InterPro" id="IPR011055">
    <property type="entry name" value="Dup_hybrid_motif"/>
</dbReference>
<dbReference type="RefSeq" id="WP_268074867.1">
    <property type="nucleotide sequence ID" value="NZ_CP109965.1"/>
</dbReference>
<evidence type="ECO:0000259" key="2">
    <source>
        <dbReference type="Pfam" id="PF01551"/>
    </source>
</evidence>
<accession>A0ABY7AMN7</accession>
<dbReference type="InterPro" id="IPR016047">
    <property type="entry name" value="M23ase_b-sheet_dom"/>
</dbReference>
<dbReference type="InterPro" id="IPR050570">
    <property type="entry name" value="Cell_wall_metabolism_enzyme"/>
</dbReference>
<dbReference type="PANTHER" id="PTHR21666:SF270">
    <property type="entry name" value="MUREIN HYDROLASE ACTIVATOR ENVC"/>
    <property type="match status" value="1"/>
</dbReference>
<dbReference type="SUPFAM" id="SSF51261">
    <property type="entry name" value="Duplicated hybrid motif"/>
    <property type="match status" value="1"/>
</dbReference>
<sequence>MFFVVLAFFIPSAYADKAAQTRQKLEQVQQQILATQTQLKKTSSDHQAIEKSLKDTDQAIGQVTKRLRQTEQKLTDIKQRITALEAQQKELEQIKQQQLKMLTGQIKSAYQIGQHDYLKMMLNQNSPAKLERVLTYYQYLNKARIKEVEKLKLTVVALEKNKQVLTEAQLEFAKLLDTQKNKQTELVKLKQAQKQNLAQLANIIKTDQQQLAALKQDESALSQALKALAEAVEALPKQTNFSGLGQVKGRLLWPTKGRVRDYFGKRKSGELRWKGVVINASAGQVVNNIYAGQVIFSDWLNGYGLVLVVEHGDGYMSLYGHNQALLKDVGDTVHAGEPIALVGQSGGQATPNLYFEIRYQGKPLDPTKWCH</sequence>
<gene>
    <name evidence="3" type="ORF">OLW01_01470</name>
</gene>
<evidence type="ECO:0000313" key="3">
    <source>
        <dbReference type="EMBL" id="WAJ70517.1"/>
    </source>
</evidence>
<dbReference type="Gene3D" id="2.70.70.10">
    <property type="entry name" value="Glucose Permease (Domain IIA)"/>
    <property type="match status" value="1"/>
</dbReference>
<keyword evidence="1" id="KW-0175">Coiled coil</keyword>